<sequence length="455" mass="48799">MAEEKKTYGSPVGQPPDFLVPPRQSRNVRRLNHLPLIIVGVFCLLAIFSIAYTLYQREKAMNYVAKAPIESGKVVAKATPPVNPSDAVPPTPPSQLQPIVPKIAPIQTQTMSEEYKARLELIQHITSRRVDTELEALSAASDVQGFTKTATQKAVNESTPMPRPLVGLPNADAMLATQAGNLGSQTDGFMPIVPPINYSGGISGSGIGGFGGLANNLGGFGILPGLGSGQNNDQNQQREKNAFLSQKSDVNSPYLPYTRTAPLSNTEVKAGTVIPGVMISGVDSDLPGQIIAQVRQNVYDTATGRYLLIPAGARLIGSYDSRITMGQSRVLVGWKRIIYPDGSSVSLDFMPGTDQSGYAGFKDQVNNHMWKIFGNALLMSVFSAGVQLSQPQATNGQNFNSSQIVAGMLGQQLAEAGIVMANRGMNIQPTLEIRPGYEFNIMVTKDVILPPWNSN</sequence>
<protein>
    <submittedName>
        <fullName evidence="7">Conjugal transfer protein trbI</fullName>
    </submittedName>
</protein>
<evidence type="ECO:0000256" key="5">
    <source>
        <dbReference type="ARBA" id="ARBA00023136"/>
    </source>
</evidence>
<keyword evidence="3 6" id="KW-0812">Transmembrane</keyword>
<dbReference type="GO" id="GO:0016020">
    <property type="term" value="C:membrane"/>
    <property type="evidence" value="ECO:0007669"/>
    <property type="project" value="UniProtKB-SubCell"/>
</dbReference>
<evidence type="ECO:0000313" key="7">
    <source>
        <dbReference type="EMBL" id="AHJ63196.2"/>
    </source>
</evidence>
<dbReference type="Proteomes" id="UP000019438">
    <property type="component" value="Chromosome"/>
</dbReference>
<dbReference type="InterPro" id="IPR005498">
    <property type="entry name" value="T4SS_VirB10/TraB/TrbI"/>
</dbReference>
<dbReference type="AlphaFoldDB" id="A0AAN0VG36"/>
<keyword evidence="4 6" id="KW-1133">Transmembrane helix</keyword>
<organism evidence="7 8">
    <name type="scientific">Granulibacter bethesdensis</name>
    <dbReference type="NCBI Taxonomy" id="364410"/>
    <lineage>
        <taxon>Bacteria</taxon>
        <taxon>Pseudomonadati</taxon>
        <taxon>Pseudomonadota</taxon>
        <taxon>Alphaproteobacteria</taxon>
        <taxon>Acetobacterales</taxon>
        <taxon>Acetobacteraceae</taxon>
        <taxon>Granulibacter</taxon>
    </lineage>
</organism>
<dbReference type="KEGG" id="gbc:GbCGDNIH3_1064"/>
<gene>
    <name evidence="7" type="ORF">GbCGDNIH3_1064</name>
</gene>
<dbReference type="CDD" id="cd16429">
    <property type="entry name" value="VirB10"/>
    <property type="match status" value="1"/>
</dbReference>
<proteinExistence type="inferred from homology"/>
<dbReference type="RefSeq" id="WP_216820252.1">
    <property type="nucleotide sequence ID" value="NZ_CP003181.2"/>
</dbReference>
<dbReference type="Gene3D" id="2.40.128.260">
    <property type="entry name" value="Type IV secretion system, VirB10/TraB/TrbI"/>
    <property type="match status" value="1"/>
</dbReference>
<accession>A0AAN0VG36</accession>
<feature type="transmembrane region" description="Helical" evidence="6">
    <location>
        <begin position="33"/>
        <end position="55"/>
    </location>
</feature>
<dbReference type="Pfam" id="PF03743">
    <property type="entry name" value="TrbI"/>
    <property type="match status" value="1"/>
</dbReference>
<name>A0AAN0VG36_9PROT</name>
<evidence type="ECO:0000256" key="2">
    <source>
        <dbReference type="ARBA" id="ARBA00010265"/>
    </source>
</evidence>
<reference evidence="8" key="1">
    <citation type="submission" date="2012-06" db="EMBL/GenBank/DDBJ databases">
        <title>Genome analysis of multiple Granulibacter bethesdensis isolates demonstrates substantial genome diversity.</title>
        <authorList>
            <person name="Greenberg D.E."/>
            <person name="Porcella S.F."/>
            <person name="Zarember K."/>
            <person name="Zelazny A.M."/>
            <person name="Bruno D."/>
            <person name="Martens C."/>
            <person name="Barbian K.D."/>
            <person name="Jaske E."/>
            <person name="Holland S.M."/>
        </authorList>
    </citation>
    <scope>NUCLEOTIDE SEQUENCE [LARGE SCALE GENOMIC DNA]</scope>
    <source>
        <strain evidence="8">CGDNIH3</strain>
    </source>
</reference>
<keyword evidence="5 6" id="KW-0472">Membrane</keyword>
<comment type="similarity">
    <text evidence="2">Belongs to the TrbI/VirB10 family.</text>
</comment>
<dbReference type="InterPro" id="IPR042217">
    <property type="entry name" value="T4SS_VirB10/TrbI"/>
</dbReference>
<evidence type="ECO:0000256" key="4">
    <source>
        <dbReference type="ARBA" id="ARBA00022989"/>
    </source>
</evidence>
<comment type="subcellular location">
    <subcellularLocation>
        <location evidence="1">Membrane</location>
        <topology evidence="1">Single-pass membrane protein</topology>
    </subcellularLocation>
</comment>
<evidence type="ECO:0000256" key="3">
    <source>
        <dbReference type="ARBA" id="ARBA00022692"/>
    </source>
</evidence>
<evidence type="ECO:0000256" key="6">
    <source>
        <dbReference type="SAM" id="Phobius"/>
    </source>
</evidence>
<dbReference type="EMBL" id="CP003181">
    <property type="protein sequence ID" value="AHJ63196.2"/>
    <property type="molecule type" value="Genomic_DNA"/>
</dbReference>
<evidence type="ECO:0000313" key="8">
    <source>
        <dbReference type="Proteomes" id="UP000019438"/>
    </source>
</evidence>
<evidence type="ECO:0000256" key="1">
    <source>
        <dbReference type="ARBA" id="ARBA00004167"/>
    </source>
</evidence>